<dbReference type="GO" id="GO:0015031">
    <property type="term" value="P:protein transport"/>
    <property type="evidence" value="ECO:0007669"/>
    <property type="project" value="UniProtKB-KW"/>
</dbReference>
<feature type="region of interest" description="Disordered" evidence="10">
    <location>
        <begin position="119"/>
        <end position="185"/>
    </location>
</feature>
<dbReference type="EMBL" id="JACIFU010000003">
    <property type="protein sequence ID" value="MBB4175143.1"/>
    <property type="molecule type" value="Genomic_DNA"/>
</dbReference>
<evidence type="ECO:0000256" key="4">
    <source>
        <dbReference type="ARBA" id="ARBA00022475"/>
    </source>
</evidence>
<dbReference type="SUPFAM" id="SSF74653">
    <property type="entry name" value="TolA/TonB C-terminal domain"/>
    <property type="match status" value="1"/>
</dbReference>
<keyword evidence="9" id="KW-0472">Membrane</keyword>
<dbReference type="PANTHER" id="PTHR33446:SF2">
    <property type="entry name" value="PROTEIN TONB"/>
    <property type="match status" value="1"/>
</dbReference>
<comment type="similarity">
    <text evidence="2">Belongs to the TonB family.</text>
</comment>
<dbReference type="GO" id="GO:0031992">
    <property type="term" value="F:energy transducer activity"/>
    <property type="evidence" value="ECO:0007669"/>
    <property type="project" value="TreeGrafter"/>
</dbReference>
<dbReference type="InterPro" id="IPR006260">
    <property type="entry name" value="TonB/TolA_C"/>
</dbReference>
<feature type="compositionally biased region" description="Low complexity" evidence="10">
    <location>
        <begin position="173"/>
        <end position="183"/>
    </location>
</feature>
<evidence type="ECO:0000256" key="5">
    <source>
        <dbReference type="ARBA" id="ARBA00022519"/>
    </source>
</evidence>
<dbReference type="PROSITE" id="PS52015">
    <property type="entry name" value="TONB_CTD"/>
    <property type="match status" value="1"/>
</dbReference>
<keyword evidence="3" id="KW-0813">Transport</keyword>
<dbReference type="InterPro" id="IPR037682">
    <property type="entry name" value="TonB_C"/>
</dbReference>
<evidence type="ECO:0000259" key="11">
    <source>
        <dbReference type="PROSITE" id="PS52015"/>
    </source>
</evidence>
<dbReference type="OrthoDB" id="7722018at2"/>
<dbReference type="Pfam" id="PF03544">
    <property type="entry name" value="TonB_C"/>
    <property type="match status" value="1"/>
</dbReference>
<dbReference type="PANTHER" id="PTHR33446">
    <property type="entry name" value="PROTEIN TONB-RELATED"/>
    <property type="match status" value="1"/>
</dbReference>
<evidence type="ECO:0000256" key="2">
    <source>
        <dbReference type="ARBA" id="ARBA00006555"/>
    </source>
</evidence>
<reference evidence="12 13" key="1">
    <citation type="submission" date="2020-08" db="EMBL/GenBank/DDBJ databases">
        <title>Genomic Encyclopedia of Type Strains, Phase IV (KMG-IV): sequencing the most valuable type-strain genomes for metagenomic binning, comparative biology and taxonomic classification.</title>
        <authorList>
            <person name="Goeker M."/>
        </authorList>
    </citation>
    <scope>NUCLEOTIDE SEQUENCE [LARGE SCALE GENOMIC DNA]</scope>
    <source>
        <strain evidence="12 13">DSM 101015</strain>
    </source>
</reference>
<feature type="region of interest" description="Disordered" evidence="10">
    <location>
        <begin position="69"/>
        <end position="90"/>
    </location>
</feature>
<dbReference type="AlphaFoldDB" id="A0A7W6MAR7"/>
<comment type="caution">
    <text evidence="12">The sequence shown here is derived from an EMBL/GenBank/DDBJ whole genome shotgun (WGS) entry which is preliminary data.</text>
</comment>
<evidence type="ECO:0000256" key="7">
    <source>
        <dbReference type="ARBA" id="ARBA00022927"/>
    </source>
</evidence>
<dbReference type="Gene3D" id="3.30.1150.10">
    <property type="match status" value="1"/>
</dbReference>
<dbReference type="RefSeq" id="WP_025055762.1">
    <property type="nucleotide sequence ID" value="NZ_JACIFU010000003.1"/>
</dbReference>
<keyword evidence="8" id="KW-1133">Transmembrane helix</keyword>
<evidence type="ECO:0000256" key="10">
    <source>
        <dbReference type="SAM" id="MobiDB-lite"/>
    </source>
</evidence>
<evidence type="ECO:0000256" key="9">
    <source>
        <dbReference type="ARBA" id="ARBA00023136"/>
    </source>
</evidence>
<keyword evidence="5" id="KW-0997">Cell inner membrane</keyword>
<protein>
    <submittedName>
        <fullName evidence="12">Protein TonB</fullName>
    </submittedName>
</protein>
<accession>A0A7W6MAR7</accession>
<feature type="domain" description="TonB C-terminal" evidence="11">
    <location>
        <begin position="190"/>
        <end position="281"/>
    </location>
</feature>
<evidence type="ECO:0000256" key="6">
    <source>
        <dbReference type="ARBA" id="ARBA00022692"/>
    </source>
</evidence>
<evidence type="ECO:0000313" key="12">
    <source>
        <dbReference type="EMBL" id="MBB4175143.1"/>
    </source>
</evidence>
<sequence>MSLTYTSRSAMPVFWCVAIALSAALHVGLPTQILSHPAMPEPVERQPDGITGAIMFDLSDIIAAPSALEDDSVAQEEAQEAPTVTESPEHVETAQAAEQPILSQIPYDVEDESLKFGVAAPEPEAETEEVAEEIATERDPEQVDAESQVGAEDRQAAEQSVAGVEAKTEAETAEAASEGLTAEQTEEIRDWQKSIVLLISSAKTYPAKARSAGIEGEVQIRFTLDRYGALVSAEVAKSSGSMILDAAALQTVEGAQKMPTPPNYLTGDTFTLLIPLRYSFR</sequence>
<evidence type="ECO:0000313" key="13">
    <source>
        <dbReference type="Proteomes" id="UP000565745"/>
    </source>
</evidence>
<keyword evidence="13" id="KW-1185">Reference proteome</keyword>
<organism evidence="12 13">
    <name type="scientific">Sulfitobacter noctilucicola</name>
    <dbReference type="NCBI Taxonomy" id="1342301"/>
    <lineage>
        <taxon>Bacteria</taxon>
        <taxon>Pseudomonadati</taxon>
        <taxon>Pseudomonadota</taxon>
        <taxon>Alphaproteobacteria</taxon>
        <taxon>Rhodobacterales</taxon>
        <taxon>Roseobacteraceae</taxon>
        <taxon>Sulfitobacter</taxon>
    </lineage>
</organism>
<name>A0A7W6MAR7_9RHOB</name>
<dbReference type="InterPro" id="IPR051045">
    <property type="entry name" value="TonB-dependent_transducer"/>
</dbReference>
<evidence type="ECO:0000256" key="8">
    <source>
        <dbReference type="ARBA" id="ARBA00022989"/>
    </source>
</evidence>
<keyword evidence="6" id="KW-0812">Transmembrane</keyword>
<dbReference type="Proteomes" id="UP000565745">
    <property type="component" value="Unassembled WGS sequence"/>
</dbReference>
<keyword evidence="4" id="KW-1003">Cell membrane</keyword>
<feature type="compositionally biased region" description="Acidic residues" evidence="10">
    <location>
        <begin position="123"/>
        <end position="134"/>
    </location>
</feature>
<dbReference type="GO" id="GO:0098797">
    <property type="term" value="C:plasma membrane protein complex"/>
    <property type="evidence" value="ECO:0007669"/>
    <property type="project" value="TreeGrafter"/>
</dbReference>
<evidence type="ECO:0000256" key="1">
    <source>
        <dbReference type="ARBA" id="ARBA00004383"/>
    </source>
</evidence>
<dbReference type="NCBIfam" id="TIGR01352">
    <property type="entry name" value="tonB_Cterm"/>
    <property type="match status" value="1"/>
</dbReference>
<proteinExistence type="inferred from homology"/>
<feature type="compositionally biased region" description="Acidic residues" evidence="10">
    <location>
        <begin position="69"/>
        <end position="79"/>
    </location>
</feature>
<comment type="subcellular location">
    <subcellularLocation>
        <location evidence="1">Cell inner membrane</location>
        <topology evidence="1">Single-pass membrane protein</topology>
        <orientation evidence="1">Periplasmic side</orientation>
    </subcellularLocation>
</comment>
<dbReference type="GO" id="GO:0055085">
    <property type="term" value="P:transmembrane transport"/>
    <property type="evidence" value="ECO:0007669"/>
    <property type="project" value="InterPro"/>
</dbReference>
<keyword evidence="7" id="KW-0653">Protein transport</keyword>
<evidence type="ECO:0000256" key="3">
    <source>
        <dbReference type="ARBA" id="ARBA00022448"/>
    </source>
</evidence>
<gene>
    <name evidence="12" type="ORF">GGR93_002931</name>
</gene>